<gene>
    <name evidence="2" type="ORF">Z519_06640</name>
</gene>
<reference evidence="2" key="1">
    <citation type="submission" date="2015-01" db="EMBL/GenBank/DDBJ databases">
        <title>The Genome Sequence of Cladophialophora bantiana CBS 173.52.</title>
        <authorList>
            <consortium name="The Broad Institute Genomics Platform"/>
            <person name="Cuomo C."/>
            <person name="de Hoog S."/>
            <person name="Gorbushina A."/>
            <person name="Stielow B."/>
            <person name="Teixiera M."/>
            <person name="Abouelleil A."/>
            <person name="Chapman S.B."/>
            <person name="Priest M."/>
            <person name="Young S.K."/>
            <person name="Wortman J."/>
            <person name="Nusbaum C."/>
            <person name="Birren B."/>
        </authorList>
    </citation>
    <scope>NUCLEOTIDE SEQUENCE [LARGE SCALE GENOMIC DNA]</scope>
    <source>
        <strain evidence="2">CBS 173.52</strain>
    </source>
</reference>
<dbReference type="Proteomes" id="UP000053789">
    <property type="component" value="Unassembled WGS sequence"/>
</dbReference>
<dbReference type="VEuPathDB" id="FungiDB:Z519_06640"/>
<dbReference type="OrthoDB" id="2546325at2759"/>
<dbReference type="HOGENOM" id="CLU_1408590_0_0_1"/>
<dbReference type="GeneID" id="27699568"/>
<accession>A0A0D2ESC9</accession>
<proteinExistence type="predicted"/>
<protein>
    <submittedName>
        <fullName evidence="2">Uncharacterized protein</fullName>
    </submittedName>
</protein>
<evidence type="ECO:0000313" key="3">
    <source>
        <dbReference type="Proteomes" id="UP000053789"/>
    </source>
</evidence>
<evidence type="ECO:0000313" key="2">
    <source>
        <dbReference type="EMBL" id="KIW92791.1"/>
    </source>
</evidence>
<dbReference type="AlphaFoldDB" id="A0A0D2ESC9"/>
<evidence type="ECO:0000256" key="1">
    <source>
        <dbReference type="SAM" id="MobiDB-lite"/>
    </source>
</evidence>
<dbReference type="RefSeq" id="XP_016619460.1">
    <property type="nucleotide sequence ID" value="XM_016764378.1"/>
</dbReference>
<dbReference type="EMBL" id="KN846988">
    <property type="protein sequence ID" value="KIW92791.1"/>
    <property type="molecule type" value="Genomic_DNA"/>
</dbReference>
<feature type="region of interest" description="Disordered" evidence="1">
    <location>
        <begin position="1"/>
        <end position="25"/>
    </location>
</feature>
<name>A0A0D2ESC9_CLAB1</name>
<sequence length="193" mass="20896">MKRKTTDINGDAYSSNDFERHLSSRHGDKVTRALLPAIIQSNRYLPHQISPAMCPFCDELANALSKSNPSPPGKDLVVTPEDFMKHVGNHLEEIALFVLPRSLDDESIPGSDAAVDLSTMRSSFEYTSLNLSQPQESADSAVMTLEELDSDSEMPQGATLADSTLDVETLMPHLLSATSDSAGRSILAGVSFT</sequence>
<keyword evidence="3" id="KW-1185">Reference proteome</keyword>
<organism evidence="2 3">
    <name type="scientific">Cladophialophora bantiana (strain ATCC 10958 / CBS 173.52 / CDC B-1940 / NIH 8579)</name>
    <name type="common">Xylohypha bantiana</name>
    <dbReference type="NCBI Taxonomy" id="1442370"/>
    <lineage>
        <taxon>Eukaryota</taxon>
        <taxon>Fungi</taxon>
        <taxon>Dikarya</taxon>
        <taxon>Ascomycota</taxon>
        <taxon>Pezizomycotina</taxon>
        <taxon>Eurotiomycetes</taxon>
        <taxon>Chaetothyriomycetidae</taxon>
        <taxon>Chaetothyriales</taxon>
        <taxon>Herpotrichiellaceae</taxon>
        <taxon>Cladophialophora</taxon>
    </lineage>
</organism>